<keyword evidence="2" id="KW-1185">Reference proteome</keyword>
<organism evidence="1 2">
    <name type="scientific">Arachis hypogaea</name>
    <name type="common">Peanut</name>
    <dbReference type="NCBI Taxonomy" id="3818"/>
    <lineage>
        <taxon>Eukaryota</taxon>
        <taxon>Viridiplantae</taxon>
        <taxon>Streptophyta</taxon>
        <taxon>Embryophyta</taxon>
        <taxon>Tracheophyta</taxon>
        <taxon>Spermatophyta</taxon>
        <taxon>Magnoliopsida</taxon>
        <taxon>eudicotyledons</taxon>
        <taxon>Gunneridae</taxon>
        <taxon>Pentapetalae</taxon>
        <taxon>rosids</taxon>
        <taxon>fabids</taxon>
        <taxon>Fabales</taxon>
        <taxon>Fabaceae</taxon>
        <taxon>Papilionoideae</taxon>
        <taxon>50 kb inversion clade</taxon>
        <taxon>dalbergioids sensu lato</taxon>
        <taxon>Dalbergieae</taxon>
        <taxon>Pterocarpus clade</taxon>
        <taxon>Arachis</taxon>
    </lineage>
</organism>
<dbReference type="STRING" id="3818.A0A444YP79"/>
<dbReference type="AlphaFoldDB" id="A0A444YP79"/>
<proteinExistence type="predicted"/>
<evidence type="ECO:0000313" key="1">
    <source>
        <dbReference type="EMBL" id="RYR03705.1"/>
    </source>
</evidence>
<protein>
    <submittedName>
        <fullName evidence="1">Uncharacterized protein</fullName>
    </submittedName>
</protein>
<name>A0A444YP79_ARAHY</name>
<reference evidence="1 2" key="1">
    <citation type="submission" date="2019-01" db="EMBL/GenBank/DDBJ databases">
        <title>Sequencing of cultivated peanut Arachis hypogaea provides insights into genome evolution and oil improvement.</title>
        <authorList>
            <person name="Chen X."/>
        </authorList>
    </citation>
    <scope>NUCLEOTIDE SEQUENCE [LARGE SCALE GENOMIC DNA]</scope>
    <source>
        <strain evidence="2">cv. Fuhuasheng</strain>
        <tissue evidence="1">Leaves</tissue>
    </source>
</reference>
<dbReference type="Proteomes" id="UP000289738">
    <property type="component" value="Chromosome B06"/>
</dbReference>
<sequence>MPCLRLFNVFFVSNRYAAEGDPAGHEWVPALYDVSIRPDMVKNKGFLPSGRSEIHKQRNQIKAIINSLLPACNSADPHTHVAFNADAIIANLPAYG</sequence>
<accession>A0A444YP79</accession>
<comment type="caution">
    <text evidence="1">The sequence shown here is derived from an EMBL/GenBank/DDBJ whole genome shotgun (WGS) entry which is preliminary data.</text>
</comment>
<evidence type="ECO:0000313" key="2">
    <source>
        <dbReference type="Proteomes" id="UP000289738"/>
    </source>
</evidence>
<dbReference type="EMBL" id="SDMP01000016">
    <property type="protein sequence ID" value="RYR03705.1"/>
    <property type="molecule type" value="Genomic_DNA"/>
</dbReference>
<gene>
    <name evidence="1" type="ORF">Ahy_B06g082914</name>
</gene>